<feature type="non-terminal residue" evidence="1">
    <location>
        <position position="1"/>
    </location>
</feature>
<evidence type="ECO:0000313" key="1">
    <source>
        <dbReference type="EMBL" id="KAG0444572.1"/>
    </source>
</evidence>
<organism evidence="1 2">
    <name type="scientific">Ixodes persulcatus</name>
    <name type="common">Taiga tick</name>
    <dbReference type="NCBI Taxonomy" id="34615"/>
    <lineage>
        <taxon>Eukaryota</taxon>
        <taxon>Metazoa</taxon>
        <taxon>Ecdysozoa</taxon>
        <taxon>Arthropoda</taxon>
        <taxon>Chelicerata</taxon>
        <taxon>Arachnida</taxon>
        <taxon>Acari</taxon>
        <taxon>Parasitiformes</taxon>
        <taxon>Ixodida</taxon>
        <taxon>Ixodoidea</taxon>
        <taxon>Ixodidae</taxon>
        <taxon>Ixodinae</taxon>
        <taxon>Ixodes</taxon>
    </lineage>
</organism>
<proteinExistence type="predicted"/>
<protein>
    <submittedName>
        <fullName evidence="1">Uncharacterized protein</fullName>
    </submittedName>
</protein>
<name>A0AC60QYV8_IXOPE</name>
<gene>
    <name evidence="1" type="ORF">HPB47_013646</name>
</gene>
<dbReference type="Proteomes" id="UP000805193">
    <property type="component" value="Unassembled WGS sequence"/>
</dbReference>
<sequence>ALVDRSNIKPIGTSLKQIAAKRTTALNKALEELRRHQQLLEHRSRGTSGDCNSPARHTPVKVKRGRGRPRRIVVPQPSSSSSSSEDDHEEEEEEEEGEGEEESEDEEAPSSSSLAKMARLKDESSSEDHNVVSSSCQESPSCRVSTSTQTHKKMLVSKAAGEEARCDCEARHQLSSKDLREELEAKHARDRERLAQEIEEKVRKQCEAEKLKEVGSVLERMREELEQHKLRDRDAHEQELAALEERHRQEISDTKKKQWCYNCEAEAIYHCCWNTLYCSVECQQVHWHKEHKRSCRRKQ</sequence>
<dbReference type="EMBL" id="JABSTQ010001843">
    <property type="protein sequence ID" value="KAG0444572.1"/>
    <property type="molecule type" value="Genomic_DNA"/>
</dbReference>
<reference evidence="1 2" key="1">
    <citation type="journal article" date="2020" name="Cell">
        <title>Large-Scale Comparative Analyses of Tick Genomes Elucidate Their Genetic Diversity and Vector Capacities.</title>
        <authorList>
            <consortium name="Tick Genome and Microbiome Consortium (TIGMIC)"/>
            <person name="Jia N."/>
            <person name="Wang J."/>
            <person name="Shi W."/>
            <person name="Du L."/>
            <person name="Sun Y."/>
            <person name="Zhan W."/>
            <person name="Jiang J.F."/>
            <person name="Wang Q."/>
            <person name="Zhang B."/>
            <person name="Ji P."/>
            <person name="Bell-Sakyi L."/>
            <person name="Cui X.M."/>
            <person name="Yuan T.T."/>
            <person name="Jiang B.G."/>
            <person name="Yang W.F."/>
            <person name="Lam T.T."/>
            <person name="Chang Q.C."/>
            <person name="Ding S.J."/>
            <person name="Wang X.J."/>
            <person name="Zhu J.G."/>
            <person name="Ruan X.D."/>
            <person name="Zhao L."/>
            <person name="Wei J.T."/>
            <person name="Ye R.Z."/>
            <person name="Que T.C."/>
            <person name="Du C.H."/>
            <person name="Zhou Y.H."/>
            <person name="Cheng J.X."/>
            <person name="Dai P.F."/>
            <person name="Guo W.B."/>
            <person name="Han X.H."/>
            <person name="Huang E.J."/>
            <person name="Li L.F."/>
            <person name="Wei W."/>
            <person name="Gao Y.C."/>
            <person name="Liu J.Z."/>
            <person name="Shao H.Z."/>
            <person name="Wang X."/>
            <person name="Wang C.C."/>
            <person name="Yang T.C."/>
            <person name="Huo Q.B."/>
            <person name="Li W."/>
            <person name="Chen H.Y."/>
            <person name="Chen S.E."/>
            <person name="Zhou L.G."/>
            <person name="Ni X.B."/>
            <person name="Tian J.H."/>
            <person name="Sheng Y."/>
            <person name="Liu T."/>
            <person name="Pan Y.S."/>
            <person name="Xia L.Y."/>
            <person name="Li J."/>
            <person name="Zhao F."/>
            <person name="Cao W.C."/>
        </authorList>
    </citation>
    <scope>NUCLEOTIDE SEQUENCE [LARGE SCALE GENOMIC DNA]</scope>
    <source>
        <strain evidence="1">Iper-2018</strain>
    </source>
</reference>
<evidence type="ECO:0000313" key="2">
    <source>
        <dbReference type="Proteomes" id="UP000805193"/>
    </source>
</evidence>
<comment type="caution">
    <text evidence="1">The sequence shown here is derived from an EMBL/GenBank/DDBJ whole genome shotgun (WGS) entry which is preliminary data.</text>
</comment>
<accession>A0AC60QYV8</accession>
<keyword evidence="2" id="KW-1185">Reference proteome</keyword>